<keyword evidence="2" id="KW-1185">Reference proteome</keyword>
<evidence type="ECO:0000313" key="2">
    <source>
        <dbReference type="Proteomes" id="UP000078046"/>
    </source>
</evidence>
<organism evidence="1 2">
    <name type="scientific">Intoshia linei</name>
    <dbReference type="NCBI Taxonomy" id="1819745"/>
    <lineage>
        <taxon>Eukaryota</taxon>
        <taxon>Metazoa</taxon>
        <taxon>Spiralia</taxon>
        <taxon>Lophotrochozoa</taxon>
        <taxon>Mesozoa</taxon>
        <taxon>Orthonectida</taxon>
        <taxon>Rhopaluridae</taxon>
        <taxon>Intoshia</taxon>
    </lineage>
</organism>
<name>A0A177ANQ0_9BILA</name>
<evidence type="ECO:0000313" key="1">
    <source>
        <dbReference type="EMBL" id="OAF63655.1"/>
    </source>
</evidence>
<comment type="caution">
    <text evidence="1">The sequence shown here is derived from an EMBL/GenBank/DDBJ whole genome shotgun (WGS) entry which is preliminary data.</text>
</comment>
<gene>
    <name evidence="1" type="ORF">A3Q56_08639</name>
</gene>
<protein>
    <submittedName>
        <fullName evidence="1">Uncharacterized protein</fullName>
    </submittedName>
</protein>
<dbReference type="AlphaFoldDB" id="A0A177ANQ0"/>
<proteinExistence type="predicted"/>
<accession>A0A177ANQ0</accession>
<dbReference type="OrthoDB" id="422540at2759"/>
<dbReference type="Proteomes" id="UP000078046">
    <property type="component" value="Unassembled WGS sequence"/>
</dbReference>
<reference evidence="1 2" key="1">
    <citation type="submission" date="2016-04" db="EMBL/GenBank/DDBJ databases">
        <title>The genome of Intoshia linei affirms orthonectids as highly simplified spiralians.</title>
        <authorList>
            <person name="Mikhailov K.V."/>
            <person name="Slusarev G.S."/>
            <person name="Nikitin M.A."/>
            <person name="Logacheva M.D."/>
            <person name="Penin A."/>
            <person name="Aleoshin V."/>
            <person name="Panchin Y.V."/>
        </authorList>
    </citation>
    <scope>NUCLEOTIDE SEQUENCE [LARGE SCALE GENOMIC DNA]</scope>
    <source>
        <strain evidence="1">Intl2013</strain>
        <tissue evidence="1">Whole animal</tissue>
    </source>
</reference>
<dbReference type="EMBL" id="LWCA01002889">
    <property type="protein sequence ID" value="OAF63655.1"/>
    <property type="molecule type" value="Genomic_DNA"/>
</dbReference>
<feature type="non-terminal residue" evidence="1">
    <location>
        <position position="1"/>
    </location>
</feature>
<sequence length="99" mass="11853">KVSRGDYGSKVNSVYWNIRNRLRLENGVIVYRRDQELLTLDLTKISKLTTEHVSYMEEHKFQSYIKDLKILHEKYKPELIQIKKDEISFIPNKKLKGRS</sequence>